<gene>
    <name evidence="2" type="primary">caa</name>
    <name evidence="2" type="ORF">NCTC12971_04859</name>
</gene>
<dbReference type="Proteomes" id="UP000307968">
    <property type="component" value="Chromosome"/>
</dbReference>
<protein>
    <submittedName>
        <fullName evidence="2">Colicin-A</fullName>
    </submittedName>
</protein>
<feature type="compositionally biased region" description="Polar residues" evidence="1">
    <location>
        <begin position="23"/>
        <end position="33"/>
    </location>
</feature>
<sequence length="178" mass="19576">MVDDDIHPARTNLGPAPADLLNDSGNSGTKSYSNITEQYGGDISDSRITTLHKIIRDNAFWANHSDSGVRITNARQATLGAKFELAKIDLVRKIIEEQNLKKDEKEALTKASELLADMGGKIGDVIGEKYKSVSKEIAENVRNFQGKTIRSHTDAMASLNKILANPGMKIKKKVTVRR</sequence>
<dbReference type="InterPro" id="IPR038283">
    <property type="entry name" value="Channel_colicin_C_sf"/>
</dbReference>
<accession>A0A4U9HST8</accession>
<name>A0A4U9HST8_SERRU</name>
<evidence type="ECO:0000313" key="2">
    <source>
        <dbReference type="EMBL" id="VTP66945.1"/>
    </source>
</evidence>
<organism evidence="2 3">
    <name type="scientific">Serratia rubidaea</name>
    <name type="common">Serratia marinorubra</name>
    <dbReference type="NCBI Taxonomy" id="61652"/>
    <lineage>
        <taxon>Bacteria</taxon>
        <taxon>Pseudomonadati</taxon>
        <taxon>Pseudomonadota</taxon>
        <taxon>Gammaproteobacteria</taxon>
        <taxon>Enterobacterales</taxon>
        <taxon>Yersiniaceae</taxon>
        <taxon>Serratia</taxon>
    </lineage>
</organism>
<evidence type="ECO:0000313" key="3">
    <source>
        <dbReference type="Proteomes" id="UP000307968"/>
    </source>
</evidence>
<evidence type="ECO:0000256" key="1">
    <source>
        <dbReference type="SAM" id="MobiDB-lite"/>
    </source>
</evidence>
<proteinExistence type="predicted"/>
<reference evidence="2 3" key="1">
    <citation type="submission" date="2019-05" db="EMBL/GenBank/DDBJ databases">
        <authorList>
            <consortium name="Pathogen Informatics"/>
        </authorList>
    </citation>
    <scope>NUCLEOTIDE SEQUENCE [LARGE SCALE GENOMIC DNA]</scope>
    <source>
        <strain evidence="2 3">NCTC12971</strain>
    </source>
</reference>
<dbReference type="SUPFAM" id="SSF56837">
    <property type="entry name" value="Colicin"/>
    <property type="match status" value="1"/>
</dbReference>
<dbReference type="EMBL" id="LR590463">
    <property type="protein sequence ID" value="VTP66945.1"/>
    <property type="molecule type" value="Genomic_DNA"/>
</dbReference>
<feature type="region of interest" description="Disordered" evidence="1">
    <location>
        <begin position="1"/>
        <end position="33"/>
    </location>
</feature>
<dbReference type="AlphaFoldDB" id="A0A4U9HST8"/>
<dbReference type="Gene3D" id="1.10.490.30">
    <property type="entry name" value="Colicin"/>
    <property type="match status" value="1"/>
</dbReference>